<proteinExistence type="predicted"/>
<dbReference type="PANTHER" id="PTHR11012">
    <property type="entry name" value="PROTEIN KINASE-LIKE DOMAIN-CONTAINING"/>
    <property type="match status" value="1"/>
</dbReference>
<dbReference type="Proteomes" id="UP001200034">
    <property type="component" value="Unassembled WGS sequence"/>
</dbReference>
<protein>
    <recommendedName>
        <fullName evidence="1">CHK kinase-like domain-containing protein</fullName>
    </recommendedName>
</protein>
<dbReference type="InterPro" id="IPR004119">
    <property type="entry name" value="EcKL"/>
</dbReference>
<feature type="non-terminal residue" evidence="2">
    <location>
        <position position="418"/>
    </location>
</feature>
<evidence type="ECO:0000313" key="3">
    <source>
        <dbReference type="Proteomes" id="UP001200034"/>
    </source>
</evidence>
<feature type="domain" description="CHK kinase-like" evidence="1">
    <location>
        <begin position="137"/>
        <end position="330"/>
    </location>
</feature>
<dbReference type="InterPro" id="IPR011009">
    <property type="entry name" value="Kinase-like_dom_sf"/>
</dbReference>
<gene>
    <name evidence="2" type="ORF">KR093_009300</name>
</gene>
<reference evidence="2" key="1">
    <citation type="journal article" date="2021" name="Mol. Ecol. Resour.">
        <title>Phylogenomic analyses of the genus Drosophila reveals genomic signals of climate adaptation.</title>
        <authorList>
            <person name="Li F."/>
            <person name="Rane R.V."/>
            <person name="Luria V."/>
            <person name="Xiong Z."/>
            <person name="Chen J."/>
            <person name="Li Z."/>
            <person name="Catullo R.A."/>
            <person name="Griffin P.C."/>
            <person name="Schiffer M."/>
            <person name="Pearce S."/>
            <person name="Lee S.F."/>
            <person name="McElroy K."/>
            <person name="Stocker A."/>
            <person name="Shirriffs J."/>
            <person name="Cockerell F."/>
            <person name="Coppin C."/>
            <person name="Sgro C.M."/>
            <person name="Karger A."/>
            <person name="Cain J.W."/>
            <person name="Weber J.A."/>
            <person name="Santpere G."/>
            <person name="Kirschner M.W."/>
            <person name="Hoffmann A.A."/>
            <person name="Oakeshott J.G."/>
            <person name="Zhang G."/>
        </authorList>
    </citation>
    <scope>NUCLEOTIDE SEQUENCE</scope>
    <source>
        <strain evidence="2">BGI-SZ-2011g</strain>
    </source>
</reference>
<dbReference type="EMBL" id="JAJJHW010003409">
    <property type="protein sequence ID" value="KAH8359884.1"/>
    <property type="molecule type" value="Genomic_DNA"/>
</dbReference>
<organism evidence="2 3">
    <name type="scientific">Drosophila rubida</name>
    <dbReference type="NCBI Taxonomy" id="30044"/>
    <lineage>
        <taxon>Eukaryota</taxon>
        <taxon>Metazoa</taxon>
        <taxon>Ecdysozoa</taxon>
        <taxon>Arthropoda</taxon>
        <taxon>Hexapoda</taxon>
        <taxon>Insecta</taxon>
        <taxon>Pterygota</taxon>
        <taxon>Neoptera</taxon>
        <taxon>Endopterygota</taxon>
        <taxon>Diptera</taxon>
        <taxon>Brachycera</taxon>
        <taxon>Muscomorpha</taxon>
        <taxon>Ephydroidea</taxon>
        <taxon>Drosophilidae</taxon>
        <taxon>Drosophila</taxon>
    </lineage>
</organism>
<dbReference type="SUPFAM" id="SSF56112">
    <property type="entry name" value="Protein kinase-like (PK-like)"/>
    <property type="match status" value="1"/>
</dbReference>
<evidence type="ECO:0000259" key="1">
    <source>
        <dbReference type="SMART" id="SM00587"/>
    </source>
</evidence>
<dbReference type="SMART" id="SM00587">
    <property type="entry name" value="CHK"/>
    <property type="match status" value="1"/>
</dbReference>
<comment type="caution">
    <text evidence="2">The sequence shown here is derived from an EMBL/GenBank/DDBJ whole genome shotgun (WGS) entry which is preliminary data.</text>
</comment>
<dbReference type="Gene3D" id="3.90.1200.10">
    <property type="match status" value="1"/>
</dbReference>
<dbReference type="InterPro" id="IPR015897">
    <property type="entry name" value="CHK_kinase-like"/>
</dbReference>
<dbReference type="PANTHER" id="PTHR11012:SF6">
    <property type="entry name" value="CHK DOMAIN OV1-RELATED"/>
    <property type="match status" value="1"/>
</dbReference>
<dbReference type="Pfam" id="PF02958">
    <property type="entry name" value="EcKL"/>
    <property type="match status" value="1"/>
</dbReference>
<sequence length="418" mass="48045">ARMTTQIEKPLVPSWLTAEIFEPVLKDSFKNFKKISKFNATRGTKPGDNYATIMLRIELEIELTDKTTQSISYMLKLAHSSEAYQETLGQNKNNIFDLEREMFTKYVPEFKKLYSDVGVDVEFGAKCYKLDVPYDHVLLEDLKARGVRPTNRLAGLDEPHCLALLKKLAQWHAASAVRVATIGPYPPRLLEGLFGEDSKIMMSKMTDGMAKYVQKSASTLEGHEAYYDDLKKMEGHIFENVMDVGTIDPNEFNVLNHGDCWLSNIMFQYDQTTDKLLDSYLVDYQMCKYGNVAMDLLYLLISSPKLELKLNKFDYFVKHYYDQLIRHLKLLNYTQKLPTLVDIHTQLLKYGIWGYATASGVMTGANLEPTDSASFENIFDDTQAGDDFRTLLFNGKQYREHLKIVLPWLHNRGALQLR</sequence>
<feature type="non-terminal residue" evidence="2">
    <location>
        <position position="1"/>
    </location>
</feature>
<keyword evidence="3" id="KW-1185">Reference proteome</keyword>
<name>A0AAD4JWF3_9MUSC</name>
<accession>A0AAD4JWF3</accession>
<dbReference type="AlphaFoldDB" id="A0AAD4JWF3"/>
<evidence type="ECO:0000313" key="2">
    <source>
        <dbReference type="EMBL" id="KAH8359884.1"/>
    </source>
</evidence>